<dbReference type="GO" id="GO:0016787">
    <property type="term" value="F:hydrolase activity"/>
    <property type="evidence" value="ECO:0007669"/>
    <property type="project" value="InterPro"/>
</dbReference>
<dbReference type="AlphaFoldDB" id="A0A0R1V7A9"/>
<dbReference type="SMART" id="SM00892">
    <property type="entry name" value="Endonuclease_NS"/>
    <property type="match status" value="1"/>
</dbReference>
<protein>
    <submittedName>
        <fullName evidence="2">DNA RNA non-specific endonuclease</fullName>
    </submittedName>
</protein>
<dbReference type="InterPro" id="IPR001604">
    <property type="entry name" value="Endo_G_ENPP1-like_dom"/>
</dbReference>
<organism evidence="2 3">
    <name type="scientific">Liquorilactobacillus satsumensis DSM 16230 = JCM 12392</name>
    <dbReference type="NCBI Taxonomy" id="1423801"/>
    <lineage>
        <taxon>Bacteria</taxon>
        <taxon>Bacillati</taxon>
        <taxon>Bacillota</taxon>
        <taxon>Bacilli</taxon>
        <taxon>Lactobacillales</taxon>
        <taxon>Lactobacillaceae</taxon>
        <taxon>Liquorilactobacillus</taxon>
    </lineage>
</organism>
<dbReference type="InterPro" id="IPR044927">
    <property type="entry name" value="Endonuclea_NS_2"/>
</dbReference>
<dbReference type="PATRIC" id="fig|1423801.4.peg.251"/>
<reference evidence="2 3" key="1">
    <citation type="journal article" date="2015" name="Genome Announc.">
        <title>Expanding the biotechnology potential of lactobacilli through comparative genomics of 213 strains and associated genera.</title>
        <authorList>
            <person name="Sun Z."/>
            <person name="Harris H.M."/>
            <person name="McCann A."/>
            <person name="Guo C."/>
            <person name="Argimon S."/>
            <person name="Zhang W."/>
            <person name="Yang X."/>
            <person name="Jeffery I.B."/>
            <person name="Cooney J.C."/>
            <person name="Kagawa T.F."/>
            <person name="Liu W."/>
            <person name="Song Y."/>
            <person name="Salvetti E."/>
            <person name="Wrobel A."/>
            <person name="Rasinkangas P."/>
            <person name="Parkhill J."/>
            <person name="Rea M.C."/>
            <person name="O'Sullivan O."/>
            <person name="Ritari J."/>
            <person name="Douillard F.P."/>
            <person name="Paul Ross R."/>
            <person name="Yang R."/>
            <person name="Briner A.E."/>
            <person name="Felis G.E."/>
            <person name="de Vos W.M."/>
            <person name="Barrangou R."/>
            <person name="Klaenhammer T.R."/>
            <person name="Caufield P.W."/>
            <person name="Cui Y."/>
            <person name="Zhang H."/>
            <person name="O'Toole P.W."/>
        </authorList>
    </citation>
    <scope>NUCLEOTIDE SEQUENCE [LARGE SCALE GENOMIC DNA]</scope>
    <source>
        <strain evidence="2 3">DSM 16230</strain>
    </source>
</reference>
<dbReference type="GO" id="GO:0046872">
    <property type="term" value="F:metal ion binding"/>
    <property type="evidence" value="ECO:0007669"/>
    <property type="project" value="InterPro"/>
</dbReference>
<accession>A0A0R1V7A9</accession>
<keyword evidence="2" id="KW-0378">Hydrolase</keyword>
<keyword evidence="2" id="KW-0540">Nuclease</keyword>
<dbReference type="Proteomes" id="UP000051166">
    <property type="component" value="Unassembled WGS sequence"/>
</dbReference>
<evidence type="ECO:0000313" key="3">
    <source>
        <dbReference type="Proteomes" id="UP000051166"/>
    </source>
</evidence>
<evidence type="ECO:0000313" key="2">
    <source>
        <dbReference type="EMBL" id="KRL98978.1"/>
    </source>
</evidence>
<keyword evidence="3" id="KW-1185">Reference proteome</keyword>
<dbReference type="Pfam" id="PF13930">
    <property type="entry name" value="Endonuclea_NS_2"/>
    <property type="match status" value="1"/>
</dbReference>
<name>A0A0R1V7A9_9LACO</name>
<dbReference type="EMBL" id="AZFQ01000034">
    <property type="protein sequence ID" value="KRL98978.1"/>
    <property type="molecule type" value="Genomic_DNA"/>
</dbReference>
<dbReference type="GO" id="GO:0003676">
    <property type="term" value="F:nucleic acid binding"/>
    <property type="evidence" value="ECO:0007669"/>
    <property type="project" value="InterPro"/>
</dbReference>
<sequence length="271" mass="30440">MLIVLMVFGLTQNWQKLEKRLDASFTIAGTTAKTASSANSNEDTINNTTESSLVNLDYVAGKSAVINVNNDRSTLNFADWHTNQVNYSNLDNLNRTANVNTAYLEARNLANDLLRERQYVQPTGWHQKYVNKTPIINRGHLIAYSLSKGIASNGQYDTSLESGDQNNPKNLFTQTAFSNQKIQTIYESRIRDALRRGHKVIFAAHAIFRGNELMARGVQLQAISDDGSLNFNVFIFNVQPGVTFDYATGRSRIDKQMKVPSPPSTPRFHNY</sequence>
<keyword evidence="2" id="KW-0255">Endonuclease</keyword>
<dbReference type="InterPro" id="IPR044929">
    <property type="entry name" value="DNA/RNA_non-sp_Endonuclease_sf"/>
</dbReference>
<dbReference type="Gene3D" id="3.40.570.10">
    <property type="entry name" value="Extracellular Endonuclease, subunit A"/>
    <property type="match status" value="1"/>
</dbReference>
<comment type="caution">
    <text evidence="2">The sequence shown here is derived from an EMBL/GenBank/DDBJ whole genome shotgun (WGS) entry which is preliminary data.</text>
</comment>
<feature type="domain" description="DNA/RNA non-specific endonuclease/pyrophosphatase/phosphodiesterase" evidence="1">
    <location>
        <begin position="79"/>
        <end position="253"/>
    </location>
</feature>
<evidence type="ECO:0000259" key="1">
    <source>
        <dbReference type="SMART" id="SM00892"/>
    </source>
</evidence>
<proteinExistence type="predicted"/>
<gene>
    <name evidence="2" type="ORF">FD50_GL000244</name>
</gene>
<dbReference type="GO" id="GO:0004519">
    <property type="term" value="F:endonuclease activity"/>
    <property type="evidence" value="ECO:0007669"/>
    <property type="project" value="UniProtKB-KW"/>
</dbReference>
<dbReference type="STRING" id="1423801.FD50_GL000244"/>